<evidence type="ECO:0000313" key="7">
    <source>
        <dbReference type="Proteomes" id="UP001610334"/>
    </source>
</evidence>
<dbReference type="PANTHER" id="PTHR21240:SF28">
    <property type="entry name" value="ISO-OROTATE DECARBOXYLASE (EUROFUNG)"/>
    <property type="match status" value="1"/>
</dbReference>
<evidence type="ECO:0000313" key="6">
    <source>
        <dbReference type="EMBL" id="KAL2807955.1"/>
    </source>
</evidence>
<keyword evidence="4" id="KW-0732">Signal</keyword>
<keyword evidence="2 3" id="KW-0456">Lyase</keyword>
<dbReference type="Gene3D" id="3.20.20.140">
    <property type="entry name" value="Metal-dependent hydrolases"/>
    <property type="match status" value="1"/>
</dbReference>
<evidence type="ECO:0000259" key="5">
    <source>
        <dbReference type="Pfam" id="PF04909"/>
    </source>
</evidence>
<evidence type="ECO:0000256" key="2">
    <source>
        <dbReference type="ARBA" id="ARBA00023239"/>
    </source>
</evidence>
<protein>
    <submittedName>
        <fullName evidence="6">Amidohydrolase 2</fullName>
    </submittedName>
</protein>
<keyword evidence="7" id="KW-1185">Reference proteome</keyword>
<keyword evidence="1 3" id="KW-0210">Decarboxylase</keyword>
<gene>
    <name evidence="6" type="ORF">BJX63DRAFT_436605</name>
</gene>
<proteinExistence type="inferred from homology"/>
<dbReference type="PANTHER" id="PTHR21240">
    <property type="entry name" value="2-AMINO-3-CARBOXYLMUCONATE-6-SEMIALDEHYDE DECARBOXYLASE"/>
    <property type="match status" value="1"/>
</dbReference>
<accession>A0ABR4GXP1</accession>
<evidence type="ECO:0000256" key="4">
    <source>
        <dbReference type="SAM" id="SignalP"/>
    </source>
</evidence>
<organism evidence="6 7">
    <name type="scientific">Aspergillus granulosus</name>
    <dbReference type="NCBI Taxonomy" id="176169"/>
    <lineage>
        <taxon>Eukaryota</taxon>
        <taxon>Fungi</taxon>
        <taxon>Dikarya</taxon>
        <taxon>Ascomycota</taxon>
        <taxon>Pezizomycotina</taxon>
        <taxon>Eurotiomycetes</taxon>
        <taxon>Eurotiomycetidae</taxon>
        <taxon>Eurotiales</taxon>
        <taxon>Aspergillaceae</taxon>
        <taxon>Aspergillus</taxon>
        <taxon>Aspergillus subgen. Nidulantes</taxon>
    </lineage>
</organism>
<evidence type="ECO:0000256" key="1">
    <source>
        <dbReference type="ARBA" id="ARBA00022793"/>
    </source>
</evidence>
<evidence type="ECO:0000256" key="3">
    <source>
        <dbReference type="RuleBase" id="RU366045"/>
    </source>
</evidence>
<dbReference type="SUPFAM" id="SSF51556">
    <property type="entry name" value="Metallo-dependent hydrolases"/>
    <property type="match status" value="1"/>
</dbReference>
<reference evidence="6 7" key="1">
    <citation type="submission" date="2024-07" db="EMBL/GenBank/DDBJ databases">
        <title>Section-level genome sequencing and comparative genomics of Aspergillus sections Usti and Cavernicolus.</title>
        <authorList>
            <consortium name="Lawrence Berkeley National Laboratory"/>
            <person name="Nybo J.L."/>
            <person name="Vesth T.C."/>
            <person name="Theobald S."/>
            <person name="Frisvad J.C."/>
            <person name="Larsen T.O."/>
            <person name="Kjaerboelling I."/>
            <person name="Rothschild-Mancinelli K."/>
            <person name="Lyhne E.K."/>
            <person name="Kogle M.E."/>
            <person name="Barry K."/>
            <person name="Clum A."/>
            <person name="Na H."/>
            <person name="Ledsgaard L."/>
            <person name="Lin J."/>
            <person name="Lipzen A."/>
            <person name="Kuo A."/>
            <person name="Riley R."/>
            <person name="Mondo S."/>
            <person name="Labutti K."/>
            <person name="Haridas S."/>
            <person name="Pangalinan J."/>
            <person name="Salamov A.A."/>
            <person name="Simmons B.A."/>
            <person name="Magnuson J.K."/>
            <person name="Chen J."/>
            <person name="Drula E."/>
            <person name="Henrissat B."/>
            <person name="Wiebenga A."/>
            <person name="Lubbers R.J."/>
            <person name="Gomes A.C."/>
            <person name="Makela M.R."/>
            <person name="Stajich J."/>
            <person name="Grigoriev I.V."/>
            <person name="Mortensen U.H."/>
            <person name="De Vries R.P."/>
            <person name="Baker S.E."/>
            <person name="Andersen M.R."/>
        </authorList>
    </citation>
    <scope>NUCLEOTIDE SEQUENCE [LARGE SCALE GENOMIC DNA]</scope>
    <source>
        <strain evidence="6 7">CBS 588.65</strain>
    </source>
</reference>
<dbReference type="InterPro" id="IPR006680">
    <property type="entry name" value="Amidohydro-rel"/>
</dbReference>
<dbReference type="Pfam" id="PF04909">
    <property type="entry name" value="Amidohydro_2"/>
    <property type="match status" value="1"/>
</dbReference>
<comment type="similarity">
    <text evidence="3">Belongs to the metallo-dependent hydrolases superfamily.</text>
</comment>
<feature type="chain" id="PRO_5045245667" evidence="4">
    <location>
        <begin position="24"/>
        <end position="362"/>
    </location>
</feature>
<name>A0ABR4GXP1_9EURO</name>
<dbReference type="InterPro" id="IPR032465">
    <property type="entry name" value="ACMSD"/>
</dbReference>
<dbReference type="Proteomes" id="UP001610334">
    <property type="component" value="Unassembled WGS sequence"/>
</dbReference>
<dbReference type="InterPro" id="IPR032466">
    <property type="entry name" value="Metal_Hydrolase"/>
</dbReference>
<dbReference type="EMBL" id="JBFXLT010000126">
    <property type="protein sequence ID" value="KAL2807955.1"/>
    <property type="molecule type" value="Genomic_DNA"/>
</dbReference>
<comment type="caution">
    <text evidence="6">The sequence shown here is derived from an EMBL/GenBank/DDBJ whole genome shotgun (WGS) entry which is preliminary data.</text>
</comment>
<feature type="domain" description="Amidohydrolase-related" evidence="5">
    <location>
        <begin position="33"/>
        <end position="346"/>
    </location>
</feature>
<feature type="signal peptide" evidence="4">
    <location>
        <begin position="1"/>
        <end position="23"/>
    </location>
</feature>
<sequence>MASLLKLGATIALARLQLQAANAHYNIDPNYRIDVHSHPIPDVWRQALIETGHPIVNGTLFNEGFPVPDWTLTGHIENMDSYGVNYSTLSITTPGVYFLAKTPKKMKRLARQLNNIMYEYTQAHPTRLGALCVLPLPSVKDALAEIEYCLDTLEFDGIGLYTNFDGLYLGDARLDPIFAELNKRNATVFVHPATPGCADATLGYGGPLTEYPFDSVRAMENMLLTGQRARYPNVSMIYPHGGGAMPYLAGRIAGVASLDALGALNPATVIAQLKGYYFDTASAYSAIQLQALKAFSGVGKLVTGTDFPYVPENQAKPGLASIQTNGNFTDAEMAQINNQNALSIFPRIATKLGLSDPCDIVG</sequence>